<proteinExistence type="predicted"/>
<gene>
    <name evidence="1" type="ORF">V6N12_040832</name>
</gene>
<reference evidence="1 2" key="1">
    <citation type="journal article" date="2024" name="G3 (Bethesda)">
        <title>Genome assembly of Hibiscus sabdariffa L. provides insights into metabolisms of medicinal natural products.</title>
        <authorList>
            <person name="Kim T."/>
        </authorList>
    </citation>
    <scope>NUCLEOTIDE SEQUENCE [LARGE SCALE GENOMIC DNA]</scope>
    <source>
        <strain evidence="1">TK-2024</strain>
        <tissue evidence="1">Old leaves</tissue>
    </source>
</reference>
<protein>
    <submittedName>
        <fullName evidence="1">Uncharacterized protein</fullName>
    </submittedName>
</protein>
<evidence type="ECO:0000313" key="2">
    <source>
        <dbReference type="Proteomes" id="UP001472677"/>
    </source>
</evidence>
<dbReference type="EMBL" id="JBBPBM010000020">
    <property type="protein sequence ID" value="KAK8552222.1"/>
    <property type="molecule type" value="Genomic_DNA"/>
</dbReference>
<name>A0ABR2E5H0_9ROSI</name>
<accession>A0ABR2E5H0</accession>
<evidence type="ECO:0000313" key="1">
    <source>
        <dbReference type="EMBL" id="KAK8552222.1"/>
    </source>
</evidence>
<sequence length="67" mass="7394">MVPTDWEMLKEALGVLMGIREKRGSTGLACACITLAWKNPVSREFVVVDLCSGSTGYPHDHRRDNCA</sequence>
<organism evidence="1 2">
    <name type="scientific">Hibiscus sabdariffa</name>
    <name type="common">roselle</name>
    <dbReference type="NCBI Taxonomy" id="183260"/>
    <lineage>
        <taxon>Eukaryota</taxon>
        <taxon>Viridiplantae</taxon>
        <taxon>Streptophyta</taxon>
        <taxon>Embryophyta</taxon>
        <taxon>Tracheophyta</taxon>
        <taxon>Spermatophyta</taxon>
        <taxon>Magnoliopsida</taxon>
        <taxon>eudicotyledons</taxon>
        <taxon>Gunneridae</taxon>
        <taxon>Pentapetalae</taxon>
        <taxon>rosids</taxon>
        <taxon>malvids</taxon>
        <taxon>Malvales</taxon>
        <taxon>Malvaceae</taxon>
        <taxon>Malvoideae</taxon>
        <taxon>Hibiscus</taxon>
    </lineage>
</organism>
<dbReference type="Proteomes" id="UP001472677">
    <property type="component" value="Unassembled WGS sequence"/>
</dbReference>
<keyword evidence="2" id="KW-1185">Reference proteome</keyword>
<comment type="caution">
    <text evidence="1">The sequence shown here is derived from an EMBL/GenBank/DDBJ whole genome shotgun (WGS) entry which is preliminary data.</text>
</comment>